<evidence type="ECO:0000256" key="4">
    <source>
        <dbReference type="ARBA" id="ARBA00022679"/>
    </source>
</evidence>
<dbReference type="OrthoDB" id="63267at2759"/>
<keyword evidence="3" id="KW-0597">Phosphoprotein</keyword>
<evidence type="ECO:0000256" key="6">
    <source>
        <dbReference type="ARBA" id="ARBA00022777"/>
    </source>
</evidence>
<keyword evidence="6" id="KW-0418">Kinase</keyword>
<dbReference type="PROSITE" id="PS00107">
    <property type="entry name" value="PROTEIN_KINASE_ATP"/>
    <property type="match status" value="1"/>
</dbReference>
<dbReference type="Proteomes" id="UP000218209">
    <property type="component" value="Unassembled WGS sequence"/>
</dbReference>
<keyword evidence="14" id="KW-1185">Reference proteome</keyword>
<dbReference type="GO" id="GO:0005952">
    <property type="term" value="C:cAMP-dependent protein kinase complex"/>
    <property type="evidence" value="ECO:0007669"/>
    <property type="project" value="TreeGrafter"/>
</dbReference>
<dbReference type="InterPro" id="IPR017441">
    <property type="entry name" value="Protein_kinase_ATP_BS"/>
</dbReference>
<organism evidence="13 14">
    <name type="scientific">Porphyra umbilicalis</name>
    <name type="common">Purple laver</name>
    <name type="synonym">Red alga</name>
    <dbReference type="NCBI Taxonomy" id="2786"/>
    <lineage>
        <taxon>Eukaryota</taxon>
        <taxon>Rhodophyta</taxon>
        <taxon>Bangiophyceae</taxon>
        <taxon>Bangiales</taxon>
        <taxon>Bangiaceae</taxon>
        <taxon>Porphyra</taxon>
    </lineage>
</organism>
<proteinExistence type="predicted"/>
<dbReference type="InterPro" id="IPR000719">
    <property type="entry name" value="Prot_kinase_dom"/>
</dbReference>
<gene>
    <name evidence="13" type="ORF">BU14_0109s0017</name>
</gene>
<dbReference type="PANTHER" id="PTHR24353:SF37">
    <property type="entry name" value="CAMP-DEPENDENT PROTEIN KINASE CATALYTIC SUBUNIT PRKX"/>
    <property type="match status" value="1"/>
</dbReference>
<feature type="compositionally biased region" description="Low complexity" evidence="11">
    <location>
        <begin position="498"/>
        <end position="508"/>
    </location>
</feature>
<dbReference type="GO" id="GO:0007010">
    <property type="term" value="P:cytoskeleton organization"/>
    <property type="evidence" value="ECO:0007669"/>
    <property type="project" value="UniProtKB-ARBA"/>
</dbReference>
<dbReference type="Gene3D" id="3.30.200.20">
    <property type="entry name" value="Phosphorylase Kinase, domain 1"/>
    <property type="match status" value="1"/>
</dbReference>
<dbReference type="InterPro" id="IPR045270">
    <property type="entry name" value="STKc_AGC"/>
</dbReference>
<name>A0A1X6PC42_PORUM</name>
<comment type="catalytic activity">
    <reaction evidence="9">
        <text>L-seryl-[protein] + ATP = O-phospho-L-seryl-[protein] + ADP + H(+)</text>
        <dbReference type="Rhea" id="RHEA:17989"/>
        <dbReference type="Rhea" id="RHEA-COMP:9863"/>
        <dbReference type="Rhea" id="RHEA-COMP:11604"/>
        <dbReference type="ChEBI" id="CHEBI:15378"/>
        <dbReference type="ChEBI" id="CHEBI:29999"/>
        <dbReference type="ChEBI" id="CHEBI:30616"/>
        <dbReference type="ChEBI" id="CHEBI:83421"/>
        <dbReference type="ChEBI" id="CHEBI:456216"/>
        <dbReference type="EC" id="2.7.11.1"/>
    </reaction>
</comment>
<feature type="region of interest" description="Disordered" evidence="11">
    <location>
        <begin position="315"/>
        <end position="375"/>
    </location>
</feature>
<feature type="domain" description="Protein kinase" evidence="12">
    <location>
        <begin position="1"/>
        <end position="266"/>
    </location>
</feature>
<evidence type="ECO:0000256" key="5">
    <source>
        <dbReference type="ARBA" id="ARBA00022741"/>
    </source>
</evidence>
<evidence type="ECO:0000256" key="1">
    <source>
        <dbReference type="ARBA" id="ARBA00012513"/>
    </source>
</evidence>
<dbReference type="AlphaFoldDB" id="A0A1X6PC42"/>
<feature type="compositionally biased region" description="Gly residues" evidence="11">
    <location>
        <begin position="354"/>
        <end position="375"/>
    </location>
</feature>
<evidence type="ECO:0000256" key="11">
    <source>
        <dbReference type="SAM" id="MobiDB-lite"/>
    </source>
</evidence>
<reference evidence="13 14" key="1">
    <citation type="submission" date="2017-03" db="EMBL/GenBank/DDBJ databases">
        <title>WGS assembly of Porphyra umbilicalis.</title>
        <authorList>
            <person name="Brawley S.H."/>
            <person name="Blouin N.A."/>
            <person name="Ficko-Blean E."/>
            <person name="Wheeler G.L."/>
            <person name="Lohr M."/>
            <person name="Goodson H.V."/>
            <person name="Jenkins J.W."/>
            <person name="Blaby-Haas C.E."/>
            <person name="Helliwell K.E."/>
            <person name="Chan C."/>
            <person name="Marriage T."/>
            <person name="Bhattacharya D."/>
            <person name="Klein A.S."/>
            <person name="Badis Y."/>
            <person name="Brodie J."/>
            <person name="Cao Y."/>
            <person name="Collen J."/>
            <person name="Dittami S.M."/>
            <person name="Gachon C.M."/>
            <person name="Green B.R."/>
            <person name="Karpowicz S."/>
            <person name="Kim J.W."/>
            <person name="Kudahl U."/>
            <person name="Lin S."/>
            <person name="Michel G."/>
            <person name="Mittag M."/>
            <person name="Olson B.J."/>
            <person name="Pangilinan J."/>
            <person name="Peng Y."/>
            <person name="Qiu H."/>
            <person name="Shu S."/>
            <person name="Singer J.T."/>
            <person name="Smith A.G."/>
            <person name="Sprecher B.N."/>
            <person name="Wagner V."/>
            <person name="Wang W."/>
            <person name="Wang Z.-Y."/>
            <person name="Yan J."/>
            <person name="Yarish C."/>
            <person name="Zoeuner-Riek S."/>
            <person name="Zhuang Y."/>
            <person name="Zou Y."/>
            <person name="Lindquist E.A."/>
            <person name="Grimwood J."/>
            <person name="Barry K."/>
            <person name="Rokhsar D.S."/>
            <person name="Schmutz J."/>
            <person name="Stiller J.W."/>
            <person name="Grossman A.R."/>
            <person name="Prochnik S.E."/>
        </authorList>
    </citation>
    <scope>NUCLEOTIDE SEQUENCE [LARGE SCALE GENOMIC DNA]</scope>
    <source>
        <strain evidence="13">4086291</strain>
    </source>
</reference>
<evidence type="ECO:0000256" key="9">
    <source>
        <dbReference type="ARBA" id="ARBA00048679"/>
    </source>
</evidence>
<evidence type="ECO:0000313" key="13">
    <source>
        <dbReference type="EMBL" id="OSX78417.1"/>
    </source>
</evidence>
<keyword evidence="7 10" id="KW-0067">ATP-binding</keyword>
<evidence type="ECO:0000259" key="12">
    <source>
        <dbReference type="PROSITE" id="PS50011"/>
    </source>
</evidence>
<evidence type="ECO:0000313" key="14">
    <source>
        <dbReference type="Proteomes" id="UP000218209"/>
    </source>
</evidence>
<dbReference type="EC" id="2.7.11.1" evidence="1"/>
<accession>A0A1X6PC42</accession>
<evidence type="ECO:0000256" key="10">
    <source>
        <dbReference type="PROSITE-ProRule" id="PRU10141"/>
    </source>
</evidence>
<feature type="compositionally biased region" description="Basic residues" evidence="11">
    <location>
        <begin position="333"/>
        <end position="346"/>
    </location>
</feature>
<dbReference type="SMART" id="SM00220">
    <property type="entry name" value="S_TKc"/>
    <property type="match status" value="1"/>
</dbReference>
<evidence type="ECO:0000256" key="7">
    <source>
        <dbReference type="ARBA" id="ARBA00022840"/>
    </source>
</evidence>
<dbReference type="GO" id="GO:0005524">
    <property type="term" value="F:ATP binding"/>
    <property type="evidence" value="ECO:0007669"/>
    <property type="project" value="UniProtKB-UniRule"/>
</dbReference>
<feature type="binding site" evidence="10">
    <location>
        <position position="28"/>
    </location>
    <ligand>
        <name>ATP</name>
        <dbReference type="ChEBI" id="CHEBI:30616"/>
    </ligand>
</feature>
<dbReference type="Pfam" id="PF00069">
    <property type="entry name" value="Pkinase"/>
    <property type="match status" value="1"/>
</dbReference>
<evidence type="ECO:0000256" key="2">
    <source>
        <dbReference type="ARBA" id="ARBA00022527"/>
    </source>
</evidence>
<dbReference type="Gene3D" id="1.10.510.10">
    <property type="entry name" value="Transferase(Phosphotransferase) domain 1"/>
    <property type="match status" value="1"/>
</dbReference>
<dbReference type="GO" id="GO:0004691">
    <property type="term" value="F:cAMP-dependent protein kinase activity"/>
    <property type="evidence" value="ECO:0007669"/>
    <property type="project" value="TreeGrafter"/>
</dbReference>
<dbReference type="CDD" id="cd05123">
    <property type="entry name" value="STKc_AGC"/>
    <property type="match status" value="1"/>
</dbReference>
<dbReference type="EMBL" id="KV918813">
    <property type="protein sequence ID" value="OSX78417.1"/>
    <property type="molecule type" value="Genomic_DNA"/>
</dbReference>
<sequence>MVRLLGEGTFGTVLLVRERSTGSLFAVKVMRKAQLIESGQLAAVTTERAVLRDAGPHPFVVRCESGFHTHDAVVLVLEYVSGGDFFDLMKAHGTLDESAAVFYLAELVLAVGELHRHSFVCRDLKLENILVDAAGHLRLTDFGLAGRVASTSATDTSVTDLSGTAIYQAPEMLTGKGHGLPVDWWAMGVLTYVMLAGRPPFASDGNRSDLHARIRTQQLDLDGDPRTADWAAPTKDLVRRLLDRDVTKRLGSGSGDAEDVKAHPFFEGVDWDAVLAMQVTPPLPPPLTAPSVEQVGLDAAGPAGAAAAEKLSKKLTASGRPASTSVALPPRGAPKRRGLPFGKKGRAAAAAATGAGGVAGGRGGHSSSSSGGGGGSDGDVLALYKAVAVDRTDEAVVGRPGTGGARGGFAPPSVSVVRGPTDGGGGGGDARRVSIGLDWGGKRPAASGRTWTGTTDDFGRSLSEAVNDHSPGGGHIVMGQAPAVRVANGGEVGATNGVAAAPNGVAAPSPSPPSTGV</sequence>
<dbReference type="PANTHER" id="PTHR24353">
    <property type="entry name" value="CYCLIC NUCLEOTIDE-DEPENDENT PROTEIN KINASE"/>
    <property type="match status" value="1"/>
</dbReference>
<dbReference type="InterPro" id="IPR011009">
    <property type="entry name" value="Kinase-like_dom_sf"/>
</dbReference>
<evidence type="ECO:0000256" key="8">
    <source>
        <dbReference type="ARBA" id="ARBA00047899"/>
    </source>
</evidence>
<dbReference type="PROSITE" id="PS50011">
    <property type="entry name" value="PROTEIN_KINASE_DOM"/>
    <property type="match status" value="1"/>
</dbReference>
<keyword evidence="2" id="KW-0723">Serine/threonine-protein kinase</keyword>
<keyword evidence="4" id="KW-0808">Transferase</keyword>
<dbReference type="SUPFAM" id="SSF56112">
    <property type="entry name" value="Protein kinase-like (PK-like)"/>
    <property type="match status" value="1"/>
</dbReference>
<feature type="region of interest" description="Disordered" evidence="11">
    <location>
        <begin position="498"/>
        <end position="517"/>
    </location>
</feature>
<protein>
    <recommendedName>
        <fullName evidence="1">non-specific serine/threonine protein kinase</fullName>
        <ecNumber evidence="1">2.7.11.1</ecNumber>
    </recommendedName>
</protein>
<evidence type="ECO:0000256" key="3">
    <source>
        <dbReference type="ARBA" id="ARBA00022553"/>
    </source>
</evidence>
<dbReference type="FunFam" id="1.10.510.10:FF:000024">
    <property type="entry name" value="Probable serine/threonine-protein kinase cot-1"/>
    <property type="match status" value="1"/>
</dbReference>
<keyword evidence="5 10" id="KW-0547">Nucleotide-binding</keyword>
<comment type="catalytic activity">
    <reaction evidence="8">
        <text>L-threonyl-[protein] + ATP = O-phospho-L-threonyl-[protein] + ADP + H(+)</text>
        <dbReference type="Rhea" id="RHEA:46608"/>
        <dbReference type="Rhea" id="RHEA-COMP:11060"/>
        <dbReference type="Rhea" id="RHEA-COMP:11605"/>
        <dbReference type="ChEBI" id="CHEBI:15378"/>
        <dbReference type="ChEBI" id="CHEBI:30013"/>
        <dbReference type="ChEBI" id="CHEBI:30616"/>
        <dbReference type="ChEBI" id="CHEBI:61977"/>
        <dbReference type="ChEBI" id="CHEBI:456216"/>
        <dbReference type="EC" id="2.7.11.1"/>
    </reaction>
</comment>